<dbReference type="OrthoDB" id="10385144at2759"/>
<dbReference type="InterPro" id="IPR049760">
    <property type="entry name" value="DD_EFCAB10"/>
</dbReference>
<proteinExistence type="predicted"/>
<evidence type="ECO:0000259" key="1">
    <source>
        <dbReference type="PROSITE" id="PS50222"/>
    </source>
</evidence>
<comment type="caution">
    <text evidence="2">The sequence shown here is derived from an EMBL/GenBank/DDBJ whole genome shotgun (WGS) entry which is preliminary data.</text>
</comment>
<keyword evidence="3" id="KW-1185">Reference proteome</keyword>
<name>A0A8S1VJT2_9CILI</name>
<protein>
    <recommendedName>
        <fullName evidence="1">EF-hand domain-containing protein</fullName>
    </recommendedName>
</protein>
<evidence type="ECO:0000313" key="2">
    <source>
        <dbReference type="EMBL" id="CAD8177510.1"/>
    </source>
</evidence>
<dbReference type="PANTHER" id="PTHR21847:SF1">
    <property type="entry name" value="EF-HAND CALCIUM-BINDING DOMAIN-CONTAINING PROTEIN 10"/>
    <property type="match status" value="1"/>
</dbReference>
<dbReference type="EMBL" id="CAJJDO010000067">
    <property type="protein sequence ID" value="CAD8177510.1"/>
    <property type="molecule type" value="Genomic_DNA"/>
</dbReference>
<organism evidence="2 3">
    <name type="scientific">Paramecium pentaurelia</name>
    <dbReference type="NCBI Taxonomy" id="43138"/>
    <lineage>
        <taxon>Eukaryota</taxon>
        <taxon>Sar</taxon>
        <taxon>Alveolata</taxon>
        <taxon>Ciliophora</taxon>
        <taxon>Intramacronucleata</taxon>
        <taxon>Oligohymenophorea</taxon>
        <taxon>Peniculida</taxon>
        <taxon>Parameciidae</taxon>
        <taxon>Paramecium</taxon>
    </lineage>
</organism>
<dbReference type="PANTHER" id="PTHR21847">
    <property type="entry name" value="EF-HAND CALCIUM-BINDING DOMAIN-CONTAINING PROTEIN 10"/>
    <property type="match status" value="1"/>
</dbReference>
<dbReference type="GO" id="GO:0005509">
    <property type="term" value="F:calcium ion binding"/>
    <property type="evidence" value="ECO:0007669"/>
    <property type="project" value="InterPro"/>
</dbReference>
<dbReference type="PROSITE" id="PS50222">
    <property type="entry name" value="EF_HAND_2"/>
    <property type="match status" value="1"/>
</dbReference>
<dbReference type="AlphaFoldDB" id="A0A8S1VJT2"/>
<dbReference type="CDD" id="cd22976">
    <property type="entry name" value="DD_EFCAB10"/>
    <property type="match status" value="1"/>
</dbReference>
<evidence type="ECO:0000313" key="3">
    <source>
        <dbReference type="Proteomes" id="UP000689195"/>
    </source>
</evidence>
<sequence>MNYRIEKADLYIRQHRIIELFEDLTTAISYEQPTDIKKFLIEQLQLKQKFGFKTGLFKPEEIDNIFTLFDLKQDGWISKKQAIDAFKVMAASQYQLKDESIFPEKVTKKQFAEIIGEHLEMKNKNNLRPVQEQNIYLIKSIQDQKLIGFSRNDYRLEFNKIDLNCEKQFNWIIQSDDQNEQHYEFRFGEYVLIQNLERNIPINQDKVPLLLQFFNETIDSQVFNKCSNNLIGNQPCILKNSYNNLYLNIINSELTYKQQPFYFQIIPKQNQRNLAIQRPLCNQICDYQIRNYFTGYQLSYSSQFQNDKYLTIKSQPVINLEKWRIFQLESNIYHLYNQAQKCYVQNLSMDKQQESNYIFLSHNQPKNNWRIICPYNQQLSFGTPFLIQDTSNGYYMNIDMFNPKNDESNEFVVVLKKNIETTSLWVVYYMK</sequence>
<reference evidence="2" key="1">
    <citation type="submission" date="2021-01" db="EMBL/GenBank/DDBJ databases">
        <authorList>
            <consortium name="Genoscope - CEA"/>
            <person name="William W."/>
        </authorList>
    </citation>
    <scope>NUCLEOTIDE SEQUENCE</scope>
</reference>
<accession>A0A8S1VJT2</accession>
<dbReference type="Proteomes" id="UP000689195">
    <property type="component" value="Unassembled WGS sequence"/>
</dbReference>
<dbReference type="InterPro" id="IPR002048">
    <property type="entry name" value="EF_hand_dom"/>
</dbReference>
<gene>
    <name evidence="2" type="ORF">PPENT_87.1.T0670245</name>
</gene>
<dbReference type="InterPro" id="IPR039879">
    <property type="entry name" value="EFC10"/>
</dbReference>
<feature type="domain" description="EF-hand" evidence="1">
    <location>
        <begin position="57"/>
        <end position="92"/>
    </location>
</feature>